<organism evidence="1">
    <name type="scientific">uncultured prokaryote</name>
    <dbReference type="NCBI Taxonomy" id="198431"/>
    <lineage>
        <taxon>unclassified sequences</taxon>
        <taxon>environmental samples</taxon>
    </lineage>
</organism>
<geneLocation type="plasmid" evidence="1">
    <name>pRGFK1371</name>
</geneLocation>
<proteinExistence type="predicted"/>
<accession>A0A0H5Q5F8</accession>
<evidence type="ECO:0000313" key="1">
    <source>
        <dbReference type="EMBL" id="CRY97108.1"/>
    </source>
</evidence>
<name>A0A0H5Q5F8_9ZZZZ</name>
<dbReference type="AlphaFoldDB" id="A0A0H5Q5F8"/>
<reference evidence="1" key="2">
    <citation type="submission" date="2015-07" db="EMBL/GenBank/DDBJ databases">
        <title>Plasmids, circular viruses and viroids from rat gut.</title>
        <authorList>
            <person name="Jorgensen T.J."/>
            <person name="Hansen M.A."/>
            <person name="Xu Z."/>
            <person name="Tabak M.A."/>
            <person name="Sorensen S.J."/>
            <person name="Hansen L.H."/>
        </authorList>
    </citation>
    <scope>NUCLEOTIDE SEQUENCE</scope>
    <source>
        <plasmid evidence="1">pRGFK1371</plasmid>
    </source>
</reference>
<sequence length="96" mass="10891">MDQLTALERALLEQFRLLAKEFDQSESASEEYSKKVGAWSQRISQRQSAIEARLTQIEATQQRLSVGLESLNMALEKQSASTTHLVQQVNALLKER</sequence>
<protein>
    <submittedName>
        <fullName evidence="1">Uncharacterized protein</fullName>
    </submittedName>
</protein>
<reference evidence="1" key="1">
    <citation type="submission" date="2015-06" db="EMBL/GenBank/DDBJ databases">
        <authorList>
            <person name="Joergensen T."/>
        </authorList>
    </citation>
    <scope>NUCLEOTIDE SEQUENCE</scope>
    <source>
        <plasmid evidence="1">pRGFK1371</plasmid>
    </source>
</reference>
<keyword evidence="1" id="KW-0614">Plasmid</keyword>
<dbReference type="EMBL" id="LN853932">
    <property type="protein sequence ID" value="CRY97108.1"/>
    <property type="molecule type" value="Genomic_DNA"/>
</dbReference>